<keyword evidence="10" id="KW-1185">Reference proteome</keyword>
<evidence type="ECO:0000256" key="1">
    <source>
        <dbReference type="ARBA" id="ARBA00022670"/>
    </source>
</evidence>
<evidence type="ECO:0000256" key="2">
    <source>
        <dbReference type="ARBA" id="ARBA00022723"/>
    </source>
</evidence>
<keyword evidence="7" id="KW-0812">Transmembrane</keyword>
<dbReference type="Pfam" id="PF01435">
    <property type="entry name" value="Peptidase_M48"/>
    <property type="match status" value="1"/>
</dbReference>
<evidence type="ECO:0000256" key="6">
    <source>
        <dbReference type="RuleBase" id="RU003983"/>
    </source>
</evidence>
<keyword evidence="7" id="KW-1133">Transmembrane helix</keyword>
<evidence type="ECO:0000256" key="3">
    <source>
        <dbReference type="ARBA" id="ARBA00022801"/>
    </source>
</evidence>
<proteinExistence type="inferred from homology"/>
<keyword evidence="7" id="KW-0472">Membrane</keyword>
<keyword evidence="4 6" id="KW-0862">Zinc</keyword>
<keyword evidence="3 6" id="KW-0378">Hydrolase</keyword>
<protein>
    <recommendedName>
        <fullName evidence="8">Peptidase M48 domain-containing protein</fullName>
    </recommendedName>
</protein>
<evidence type="ECO:0000313" key="9">
    <source>
        <dbReference type="EMBL" id="GAA3679887.1"/>
    </source>
</evidence>
<comment type="caution">
    <text evidence="9">The sequence shown here is derived from an EMBL/GenBank/DDBJ whole genome shotgun (WGS) entry which is preliminary data.</text>
</comment>
<comment type="similarity">
    <text evidence="6">Belongs to the peptidase M48 family.</text>
</comment>
<keyword evidence="1 6" id="KW-0645">Protease</keyword>
<evidence type="ECO:0000256" key="7">
    <source>
        <dbReference type="SAM" id="Phobius"/>
    </source>
</evidence>
<dbReference type="RefSeq" id="WP_345150110.1">
    <property type="nucleotide sequence ID" value="NZ_BAABEO010000011.1"/>
</dbReference>
<reference evidence="10" key="1">
    <citation type="journal article" date="2019" name="Int. J. Syst. Evol. Microbiol.">
        <title>The Global Catalogue of Microorganisms (GCM) 10K type strain sequencing project: providing services to taxonomists for standard genome sequencing and annotation.</title>
        <authorList>
            <consortium name="The Broad Institute Genomics Platform"/>
            <consortium name="The Broad Institute Genome Sequencing Center for Infectious Disease"/>
            <person name="Wu L."/>
            <person name="Ma J."/>
        </authorList>
    </citation>
    <scope>NUCLEOTIDE SEQUENCE [LARGE SCALE GENOMIC DNA]</scope>
    <source>
        <strain evidence="10">JCM 30742</strain>
    </source>
</reference>
<comment type="cofactor">
    <cofactor evidence="6">
        <name>Zn(2+)</name>
        <dbReference type="ChEBI" id="CHEBI:29105"/>
    </cofactor>
    <text evidence="6">Binds 1 zinc ion per subunit.</text>
</comment>
<name>A0ABP7C8J4_9MICC</name>
<sequence length="222" mass="23498">MSNSARNDSAQGKESILAVAGPMLQRIAAAAGQVVPRLVVINRWGRKPRAASAIAKTRVRGGARSVIALSPEAVSSLSTAALEFLLAHEYGHIALRRSLWARARWACGIVLLVLGFLSLVAAVFLPVLGALVVAVLMAGIFATLGAGLFASRRHEEEADDYAAAYQGSLGGADELFRWLAVRRAKARAAGLLGGLTATHPHPLDRLERLTKKRKGPVRDGLA</sequence>
<evidence type="ECO:0000256" key="5">
    <source>
        <dbReference type="ARBA" id="ARBA00023049"/>
    </source>
</evidence>
<keyword evidence="2" id="KW-0479">Metal-binding</keyword>
<feature type="domain" description="Peptidase M48" evidence="8">
    <location>
        <begin position="65"/>
        <end position="211"/>
    </location>
</feature>
<evidence type="ECO:0000256" key="4">
    <source>
        <dbReference type="ARBA" id="ARBA00022833"/>
    </source>
</evidence>
<evidence type="ECO:0000259" key="8">
    <source>
        <dbReference type="Pfam" id="PF01435"/>
    </source>
</evidence>
<keyword evidence="5 6" id="KW-0482">Metalloprotease</keyword>
<gene>
    <name evidence="9" type="ORF">GCM10023081_17570</name>
</gene>
<evidence type="ECO:0000313" key="10">
    <source>
        <dbReference type="Proteomes" id="UP001500752"/>
    </source>
</evidence>
<dbReference type="Gene3D" id="3.30.2010.10">
    <property type="entry name" value="Metalloproteases ('zincins'), catalytic domain"/>
    <property type="match status" value="1"/>
</dbReference>
<dbReference type="Proteomes" id="UP001500752">
    <property type="component" value="Unassembled WGS sequence"/>
</dbReference>
<feature type="transmembrane region" description="Helical" evidence="7">
    <location>
        <begin position="131"/>
        <end position="150"/>
    </location>
</feature>
<organism evidence="9 10">
    <name type="scientific">Arthrobacter ginkgonis</name>
    <dbReference type="NCBI Taxonomy" id="1630594"/>
    <lineage>
        <taxon>Bacteria</taxon>
        <taxon>Bacillati</taxon>
        <taxon>Actinomycetota</taxon>
        <taxon>Actinomycetes</taxon>
        <taxon>Micrococcales</taxon>
        <taxon>Micrococcaceae</taxon>
        <taxon>Arthrobacter</taxon>
    </lineage>
</organism>
<dbReference type="EMBL" id="BAABEO010000011">
    <property type="protein sequence ID" value="GAA3679887.1"/>
    <property type="molecule type" value="Genomic_DNA"/>
</dbReference>
<dbReference type="InterPro" id="IPR001915">
    <property type="entry name" value="Peptidase_M48"/>
</dbReference>
<accession>A0ABP7C8J4</accession>
<feature type="transmembrane region" description="Helical" evidence="7">
    <location>
        <begin position="105"/>
        <end position="125"/>
    </location>
</feature>